<evidence type="ECO:0000256" key="2">
    <source>
        <dbReference type="ARBA" id="ARBA00023163"/>
    </source>
</evidence>
<proteinExistence type="predicted"/>
<keyword evidence="3" id="KW-0812">Transmembrane</keyword>
<accession>A0ABV3BTD3</accession>
<dbReference type="RefSeq" id="WP_359353515.1">
    <property type="nucleotide sequence ID" value="NZ_JBEYXV010000014.1"/>
</dbReference>
<dbReference type="EMBL" id="JBEYXV010000014">
    <property type="protein sequence ID" value="MEU6824264.1"/>
    <property type="molecule type" value="Genomic_DNA"/>
</dbReference>
<feature type="domain" description="Putative zinc-finger" evidence="4">
    <location>
        <begin position="11"/>
        <end position="36"/>
    </location>
</feature>
<comment type="caution">
    <text evidence="5">The sequence shown here is derived from an EMBL/GenBank/DDBJ whole genome shotgun (WGS) entry which is preliminary data.</text>
</comment>
<keyword evidence="2" id="KW-0804">Transcription</keyword>
<dbReference type="Proteomes" id="UP001551176">
    <property type="component" value="Unassembled WGS sequence"/>
</dbReference>
<keyword evidence="3" id="KW-1133">Transmembrane helix</keyword>
<dbReference type="Gene3D" id="1.10.10.1320">
    <property type="entry name" value="Anti-sigma factor, zinc-finger domain"/>
    <property type="match status" value="1"/>
</dbReference>
<dbReference type="InterPro" id="IPR027383">
    <property type="entry name" value="Znf_put"/>
</dbReference>
<feature type="transmembrane region" description="Helical" evidence="3">
    <location>
        <begin position="91"/>
        <end position="113"/>
    </location>
</feature>
<name>A0ABV3BTD3_9ACTN</name>
<evidence type="ECO:0000256" key="1">
    <source>
        <dbReference type="ARBA" id="ARBA00023015"/>
    </source>
</evidence>
<protein>
    <submittedName>
        <fullName evidence="5">Zf-HC2 domain-containing protein</fullName>
    </submittedName>
</protein>
<gene>
    <name evidence="5" type="ORF">ABZ921_26840</name>
</gene>
<evidence type="ECO:0000313" key="6">
    <source>
        <dbReference type="Proteomes" id="UP001551176"/>
    </source>
</evidence>
<sequence>MRPLERHRDAGAYALGVLDEADANRFEDHLVGCPACTLEMDELRMAAGQLQLYGRMTPTPVEPFAAPSPGLLDRLLSEAGRLHGVRRGRRLCAVAVGVVLAVGAPAVAVTTAGGSGPVRISARDARSGLSATLTARDRAWGTEIGLTVRDAAAGKRVCELVAVGADGSEQTVMSWRVPGQTVWTQGASALRTAQTDRYEVRTARGKRLLTLRNP</sequence>
<evidence type="ECO:0000259" key="4">
    <source>
        <dbReference type="Pfam" id="PF13490"/>
    </source>
</evidence>
<keyword evidence="1" id="KW-0805">Transcription regulation</keyword>
<organism evidence="5 6">
    <name type="scientific">Streptomyces atriruber</name>
    <dbReference type="NCBI Taxonomy" id="545121"/>
    <lineage>
        <taxon>Bacteria</taxon>
        <taxon>Bacillati</taxon>
        <taxon>Actinomycetota</taxon>
        <taxon>Actinomycetes</taxon>
        <taxon>Kitasatosporales</taxon>
        <taxon>Streptomycetaceae</taxon>
        <taxon>Streptomyces</taxon>
    </lineage>
</organism>
<dbReference type="Pfam" id="PF13490">
    <property type="entry name" value="zf-HC2"/>
    <property type="match status" value="1"/>
</dbReference>
<evidence type="ECO:0000313" key="5">
    <source>
        <dbReference type="EMBL" id="MEU6824264.1"/>
    </source>
</evidence>
<keyword evidence="3" id="KW-0472">Membrane</keyword>
<evidence type="ECO:0000256" key="3">
    <source>
        <dbReference type="SAM" id="Phobius"/>
    </source>
</evidence>
<dbReference type="InterPro" id="IPR041916">
    <property type="entry name" value="Anti_sigma_zinc_sf"/>
</dbReference>
<keyword evidence="6" id="KW-1185">Reference proteome</keyword>
<reference evidence="5 6" key="1">
    <citation type="submission" date="2024-06" db="EMBL/GenBank/DDBJ databases">
        <title>The Natural Products Discovery Center: Release of the First 8490 Sequenced Strains for Exploring Actinobacteria Biosynthetic Diversity.</title>
        <authorList>
            <person name="Kalkreuter E."/>
            <person name="Kautsar S.A."/>
            <person name="Yang D."/>
            <person name="Bader C.D."/>
            <person name="Teijaro C.N."/>
            <person name="Fluegel L."/>
            <person name="Davis C.M."/>
            <person name="Simpson J.R."/>
            <person name="Lauterbach L."/>
            <person name="Steele A.D."/>
            <person name="Gui C."/>
            <person name="Meng S."/>
            <person name="Li G."/>
            <person name="Viehrig K."/>
            <person name="Ye F."/>
            <person name="Su P."/>
            <person name="Kiefer A.F."/>
            <person name="Nichols A."/>
            <person name="Cepeda A.J."/>
            <person name="Yan W."/>
            <person name="Fan B."/>
            <person name="Jiang Y."/>
            <person name="Adhikari A."/>
            <person name="Zheng C.-J."/>
            <person name="Schuster L."/>
            <person name="Cowan T.M."/>
            <person name="Smanski M.J."/>
            <person name="Chevrette M.G."/>
            <person name="De Carvalho L.P.S."/>
            <person name="Shen B."/>
        </authorList>
    </citation>
    <scope>NUCLEOTIDE SEQUENCE [LARGE SCALE GENOMIC DNA]</scope>
    <source>
        <strain evidence="5 6">NPDC046838</strain>
    </source>
</reference>